<evidence type="ECO:0000313" key="5">
    <source>
        <dbReference type="Proteomes" id="UP000543642"/>
    </source>
</evidence>
<comment type="similarity">
    <text evidence="2">Belongs to the Nudix hydrolase family.</text>
</comment>
<dbReference type="Pfam" id="PF00293">
    <property type="entry name" value="NUDIX"/>
    <property type="match status" value="1"/>
</dbReference>
<dbReference type="InterPro" id="IPR020084">
    <property type="entry name" value="NUDIX_hydrolase_CS"/>
</dbReference>
<dbReference type="PRINTS" id="PR00502">
    <property type="entry name" value="NUDIXFAMILY"/>
</dbReference>
<gene>
    <name evidence="4" type="ORF">HNP82_002180</name>
</gene>
<keyword evidence="1 2" id="KW-0378">Hydrolase</keyword>
<dbReference type="PROSITE" id="PS51462">
    <property type="entry name" value="NUDIX"/>
    <property type="match status" value="1"/>
</dbReference>
<dbReference type="GO" id="GO:0004081">
    <property type="term" value="F:bis(5'-nucleosyl)-tetraphosphatase (asymmetrical) activity"/>
    <property type="evidence" value="ECO:0007669"/>
    <property type="project" value="TreeGrafter"/>
</dbReference>
<dbReference type="RefSeq" id="WP_183774381.1">
    <property type="nucleotide sequence ID" value="NZ_CAWVEG010000041.1"/>
</dbReference>
<keyword evidence="5" id="KW-1185">Reference proteome</keyword>
<evidence type="ECO:0000313" key="4">
    <source>
        <dbReference type="EMBL" id="MBB5265041.1"/>
    </source>
</evidence>
<feature type="domain" description="Nudix hydrolase" evidence="3">
    <location>
        <begin position="3"/>
        <end position="132"/>
    </location>
</feature>
<dbReference type="Gene3D" id="3.90.79.10">
    <property type="entry name" value="Nucleoside Triphosphate Pyrophosphohydrolase"/>
    <property type="match status" value="1"/>
</dbReference>
<dbReference type="InterPro" id="IPR000086">
    <property type="entry name" value="NUDIX_hydrolase_dom"/>
</dbReference>
<protein>
    <submittedName>
        <fullName evidence="4">ADP-ribose pyrophosphatase YjhB (NUDIX family)</fullName>
    </submittedName>
</protein>
<dbReference type="CDD" id="cd03673">
    <property type="entry name" value="NUDIX_Ap6A_hydrolase"/>
    <property type="match status" value="1"/>
</dbReference>
<proteinExistence type="inferred from homology"/>
<dbReference type="InterPro" id="IPR020476">
    <property type="entry name" value="Nudix_hydrolase"/>
</dbReference>
<evidence type="ECO:0000256" key="2">
    <source>
        <dbReference type="RuleBase" id="RU003476"/>
    </source>
</evidence>
<dbReference type="GO" id="GO:0006754">
    <property type="term" value="P:ATP biosynthetic process"/>
    <property type="evidence" value="ECO:0007669"/>
    <property type="project" value="TreeGrafter"/>
</dbReference>
<dbReference type="GO" id="GO:0006167">
    <property type="term" value="P:AMP biosynthetic process"/>
    <property type="evidence" value="ECO:0007669"/>
    <property type="project" value="TreeGrafter"/>
</dbReference>
<dbReference type="PANTHER" id="PTHR21340">
    <property type="entry name" value="DIADENOSINE 5,5-P1,P4-TETRAPHOSPHATE PYROPHOSPHOHYDROLASE MUTT"/>
    <property type="match status" value="1"/>
</dbReference>
<evidence type="ECO:0000259" key="3">
    <source>
        <dbReference type="PROSITE" id="PS51462"/>
    </source>
</evidence>
<dbReference type="InterPro" id="IPR015797">
    <property type="entry name" value="NUDIX_hydrolase-like_dom_sf"/>
</dbReference>
<dbReference type="AlphaFoldDB" id="A0A7W8HAS2"/>
<sequence length="150" mass="17855">MTEATSCGGVVIFRGKILLLYKNYRNKYEGWVLPKGTVESGEEYRETAIREVKEETGVKAAIIKYVGKSQYTFNTTHDMIVKDVHWYLMMADSYFSKPQREEYFVDSGYYKYHEAYHLLKFTNEKQILEKAYNEYLELKKSNLWGSRKYF</sequence>
<dbReference type="Proteomes" id="UP000543642">
    <property type="component" value="Unassembled WGS sequence"/>
</dbReference>
<organism evidence="4 5">
    <name type="scientific">Catenibacillus scindens</name>
    <dbReference type="NCBI Taxonomy" id="673271"/>
    <lineage>
        <taxon>Bacteria</taxon>
        <taxon>Bacillati</taxon>
        <taxon>Bacillota</taxon>
        <taxon>Clostridia</taxon>
        <taxon>Lachnospirales</taxon>
        <taxon>Lachnospiraceae</taxon>
        <taxon>Catenibacillus</taxon>
    </lineage>
</organism>
<dbReference type="PANTHER" id="PTHR21340:SF0">
    <property type="entry name" value="BIS(5'-NUCLEOSYL)-TETRAPHOSPHATASE [ASYMMETRICAL]"/>
    <property type="match status" value="1"/>
</dbReference>
<dbReference type="SUPFAM" id="SSF55811">
    <property type="entry name" value="Nudix"/>
    <property type="match status" value="1"/>
</dbReference>
<name>A0A7W8HAS2_9FIRM</name>
<accession>A0A7W8HAS2</accession>
<evidence type="ECO:0000256" key="1">
    <source>
        <dbReference type="ARBA" id="ARBA00022801"/>
    </source>
</evidence>
<dbReference type="PROSITE" id="PS00893">
    <property type="entry name" value="NUDIX_BOX"/>
    <property type="match status" value="1"/>
</dbReference>
<dbReference type="InterPro" id="IPR051325">
    <property type="entry name" value="Nudix_hydrolase_domain"/>
</dbReference>
<dbReference type="EMBL" id="JACHFW010000008">
    <property type="protein sequence ID" value="MBB5265041.1"/>
    <property type="molecule type" value="Genomic_DNA"/>
</dbReference>
<reference evidence="4 5" key="1">
    <citation type="submission" date="2020-08" db="EMBL/GenBank/DDBJ databases">
        <title>Genomic Encyclopedia of Type Strains, Phase IV (KMG-IV): sequencing the most valuable type-strain genomes for metagenomic binning, comparative biology and taxonomic classification.</title>
        <authorList>
            <person name="Goeker M."/>
        </authorList>
    </citation>
    <scope>NUCLEOTIDE SEQUENCE [LARGE SCALE GENOMIC DNA]</scope>
    <source>
        <strain evidence="4 5">DSM 106146</strain>
    </source>
</reference>
<comment type="caution">
    <text evidence="4">The sequence shown here is derived from an EMBL/GenBank/DDBJ whole genome shotgun (WGS) entry which is preliminary data.</text>
</comment>